<keyword evidence="4" id="KW-0472">Membrane</keyword>
<dbReference type="InterPro" id="IPR030679">
    <property type="entry name" value="ABC_ATPase_HisP-typ"/>
</dbReference>
<keyword evidence="6 9" id="KW-0067">ATP-binding</keyword>
<evidence type="ECO:0000313" key="9">
    <source>
        <dbReference type="EMBL" id="AYC33048.1"/>
    </source>
</evidence>
<evidence type="ECO:0000256" key="4">
    <source>
        <dbReference type="ARBA" id="ARBA00022519"/>
    </source>
</evidence>
<dbReference type="GO" id="GO:0005524">
    <property type="term" value="F:ATP binding"/>
    <property type="evidence" value="ECO:0007669"/>
    <property type="project" value="UniProtKB-KW"/>
</dbReference>
<feature type="domain" description="ABC transporter" evidence="8">
    <location>
        <begin position="2"/>
        <end position="240"/>
    </location>
</feature>
<gene>
    <name evidence="9" type="ORF">D3880_12045</name>
</gene>
<dbReference type="GO" id="GO:0015424">
    <property type="term" value="F:ABC-type amino acid transporter activity"/>
    <property type="evidence" value="ECO:0007669"/>
    <property type="project" value="InterPro"/>
</dbReference>
<keyword evidence="3" id="KW-0813">Transport</keyword>
<keyword evidence="4" id="KW-1003">Cell membrane</keyword>
<dbReference type="Proteomes" id="UP000265560">
    <property type="component" value="Chromosome"/>
</dbReference>
<keyword evidence="10" id="KW-1185">Reference proteome</keyword>
<dbReference type="InterPro" id="IPR027417">
    <property type="entry name" value="P-loop_NTPase"/>
</dbReference>
<dbReference type="EMBL" id="CP032419">
    <property type="protein sequence ID" value="AYC33048.1"/>
    <property type="molecule type" value="Genomic_DNA"/>
</dbReference>
<dbReference type="SMART" id="SM00382">
    <property type="entry name" value="AAA"/>
    <property type="match status" value="1"/>
</dbReference>
<dbReference type="PROSITE" id="PS50893">
    <property type="entry name" value="ABC_TRANSPORTER_2"/>
    <property type="match status" value="1"/>
</dbReference>
<dbReference type="Pfam" id="PF00005">
    <property type="entry name" value="ABC_tran"/>
    <property type="match status" value="1"/>
</dbReference>
<keyword evidence="7" id="KW-0029">Amino-acid transport</keyword>
<organism evidence="9 10">
    <name type="scientific">Pseudomonas cavernae</name>
    <dbReference type="NCBI Taxonomy" id="2320867"/>
    <lineage>
        <taxon>Bacteria</taxon>
        <taxon>Pseudomonadati</taxon>
        <taxon>Pseudomonadota</taxon>
        <taxon>Gammaproteobacteria</taxon>
        <taxon>Pseudomonadales</taxon>
        <taxon>Pseudomonadaceae</taxon>
        <taxon>Pseudomonas</taxon>
    </lineage>
</organism>
<evidence type="ECO:0000313" key="10">
    <source>
        <dbReference type="Proteomes" id="UP000265560"/>
    </source>
</evidence>
<evidence type="ECO:0000256" key="2">
    <source>
        <dbReference type="ARBA" id="ARBA00005417"/>
    </source>
</evidence>
<dbReference type="PIRSF" id="PIRSF039085">
    <property type="entry name" value="ABC_ATPase_HisP"/>
    <property type="match status" value="1"/>
</dbReference>
<dbReference type="InterPro" id="IPR003593">
    <property type="entry name" value="AAA+_ATPase"/>
</dbReference>
<evidence type="ECO:0000256" key="1">
    <source>
        <dbReference type="ARBA" id="ARBA00004417"/>
    </source>
</evidence>
<dbReference type="OrthoDB" id="9802264at2"/>
<keyword evidence="5" id="KW-0547">Nucleotide-binding</keyword>
<dbReference type="PANTHER" id="PTHR43166:SF4">
    <property type="entry name" value="PHOSPHONATES IMPORT ATP-BINDING PROTEIN PHNC"/>
    <property type="match status" value="1"/>
</dbReference>
<dbReference type="PANTHER" id="PTHR43166">
    <property type="entry name" value="AMINO ACID IMPORT ATP-BINDING PROTEIN"/>
    <property type="match status" value="1"/>
</dbReference>
<comment type="subcellular location">
    <subcellularLocation>
        <location evidence="1">Cell inner membrane</location>
        <topology evidence="1">Peripheral membrane protein</topology>
    </subcellularLocation>
</comment>
<dbReference type="GO" id="GO:0005886">
    <property type="term" value="C:plasma membrane"/>
    <property type="evidence" value="ECO:0007669"/>
    <property type="project" value="UniProtKB-SubCell"/>
</dbReference>
<evidence type="ECO:0000259" key="8">
    <source>
        <dbReference type="PROSITE" id="PS50893"/>
    </source>
</evidence>
<dbReference type="Gene3D" id="3.40.50.300">
    <property type="entry name" value="P-loop containing nucleotide triphosphate hydrolases"/>
    <property type="match status" value="1"/>
</dbReference>
<dbReference type="RefSeq" id="WP_119893667.1">
    <property type="nucleotide sequence ID" value="NZ_CP032419.1"/>
</dbReference>
<dbReference type="InterPro" id="IPR017871">
    <property type="entry name" value="ABC_transporter-like_CS"/>
</dbReference>
<dbReference type="PROSITE" id="PS00211">
    <property type="entry name" value="ABC_TRANSPORTER_1"/>
    <property type="match status" value="1"/>
</dbReference>
<evidence type="ECO:0000256" key="6">
    <source>
        <dbReference type="ARBA" id="ARBA00022840"/>
    </source>
</evidence>
<keyword evidence="4" id="KW-0997">Cell inner membrane</keyword>
<evidence type="ECO:0000256" key="3">
    <source>
        <dbReference type="ARBA" id="ARBA00022448"/>
    </source>
</evidence>
<evidence type="ECO:0000256" key="7">
    <source>
        <dbReference type="ARBA" id="ARBA00022970"/>
    </source>
</evidence>
<sequence length="244" mass="26868">MIEVRDLVKVFDARGQQVRAVDNVSTRVAKGEVLVVLGPSGSGKSTFLRCLNGLEALDSGSVAIDGLDLSNPKTDVNAYRREVGMVFQHFNLFPHMTVLENLCLAQKVVRKRGKAEREDKARALLAKVGIAQKADEFPSRLSGGQQQRVAIARALCMEPKVMLFDEPTSALDPEMVGEVLDVMKQLAVEGMTMVCVTHEMGFAREVADRVLFFDHGKLLEDAAPAQFFAQPQDPRAQAFLRQVL</sequence>
<accession>A0A385Z5X0</accession>
<evidence type="ECO:0000256" key="5">
    <source>
        <dbReference type="ARBA" id="ARBA00022741"/>
    </source>
</evidence>
<dbReference type="InterPro" id="IPR003439">
    <property type="entry name" value="ABC_transporter-like_ATP-bd"/>
</dbReference>
<dbReference type="SUPFAM" id="SSF52540">
    <property type="entry name" value="P-loop containing nucleoside triphosphate hydrolases"/>
    <property type="match status" value="1"/>
</dbReference>
<reference evidence="10" key="1">
    <citation type="submission" date="2018-09" db="EMBL/GenBank/DDBJ databases">
        <authorList>
            <person name="Zhu H."/>
        </authorList>
    </citation>
    <scope>NUCLEOTIDE SEQUENCE [LARGE SCALE GENOMIC DNA]</scope>
    <source>
        <strain evidence="10">K2W31S-8</strain>
    </source>
</reference>
<proteinExistence type="inferred from homology"/>
<protein>
    <submittedName>
        <fullName evidence="9">Amino acid ABC transporter ATP-binding protein</fullName>
    </submittedName>
</protein>
<dbReference type="AlphaFoldDB" id="A0A385Z5X0"/>
<comment type="similarity">
    <text evidence="2">Belongs to the ABC transporter superfamily.</text>
</comment>
<dbReference type="KEGG" id="pcav:D3880_12045"/>
<name>A0A385Z5X0_9PSED</name>
<dbReference type="CDD" id="cd03262">
    <property type="entry name" value="ABC_HisP_GlnQ"/>
    <property type="match status" value="1"/>
</dbReference>
<dbReference type="InterPro" id="IPR050086">
    <property type="entry name" value="MetN_ABC_transporter-like"/>
</dbReference>
<dbReference type="FunFam" id="3.40.50.300:FF:000020">
    <property type="entry name" value="Amino acid ABC transporter ATP-binding component"/>
    <property type="match status" value="1"/>
</dbReference>
<dbReference type="GO" id="GO:0016887">
    <property type="term" value="F:ATP hydrolysis activity"/>
    <property type="evidence" value="ECO:0007669"/>
    <property type="project" value="InterPro"/>
</dbReference>